<evidence type="ECO:0000256" key="19">
    <source>
        <dbReference type="SAM" id="Phobius"/>
    </source>
</evidence>
<comment type="pathway">
    <text evidence="4">Lipid metabolism.</text>
</comment>
<evidence type="ECO:0000256" key="2">
    <source>
        <dbReference type="ARBA" id="ARBA00004651"/>
    </source>
</evidence>
<feature type="transmembrane region" description="Helical" evidence="19">
    <location>
        <begin position="143"/>
        <end position="164"/>
    </location>
</feature>
<keyword evidence="16" id="KW-0594">Phospholipid biosynthesis</keyword>
<protein>
    <recommendedName>
        <fullName evidence="7 18">Phosphatidate cytidylyltransferase</fullName>
        <ecNumber evidence="6 18">2.7.7.41</ecNumber>
    </recommendedName>
</protein>
<keyword evidence="8" id="KW-1003">Cell membrane</keyword>
<evidence type="ECO:0000256" key="1">
    <source>
        <dbReference type="ARBA" id="ARBA00001698"/>
    </source>
</evidence>
<dbReference type="EMBL" id="JAPOHD010000015">
    <property type="protein sequence ID" value="MCY1720359.1"/>
    <property type="molecule type" value="Genomic_DNA"/>
</dbReference>
<keyword evidence="12 18" id="KW-0548">Nucleotidyltransferase</keyword>
<evidence type="ECO:0000256" key="14">
    <source>
        <dbReference type="ARBA" id="ARBA00023098"/>
    </source>
</evidence>
<keyword evidence="14" id="KW-0443">Lipid metabolism</keyword>
<dbReference type="GO" id="GO:0004605">
    <property type="term" value="F:phosphatidate cytidylyltransferase activity"/>
    <property type="evidence" value="ECO:0007669"/>
    <property type="project" value="UniProtKB-EC"/>
</dbReference>
<name>A0A9X3J4G2_9BACT</name>
<organism evidence="20 21">
    <name type="scientific">Draconibacterium aestuarii</name>
    <dbReference type="NCBI Taxonomy" id="2998507"/>
    <lineage>
        <taxon>Bacteria</taxon>
        <taxon>Pseudomonadati</taxon>
        <taxon>Bacteroidota</taxon>
        <taxon>Bacteroidia</taxon>
        <taxon>Marinilabiliales</taxon>
        <taxon>Prolixibacteraceae</taxon>
        <taxon>Draconibacterium</taxon>
    </lineage>
</organism>
<comment type="caution">
    <text evidence="20">The sequence shown here is derived from an EMBL/GenBank/DDBJ whole genome shotgun (WGS) entry which is preliminary data.</text>
</comment>
<proteinExistence type="inferred from homology"/>
<evidence type="ECO:0000256" key="7">
    <source>
        <dbReference type="ARBA" id="ARBA00019373"/>
    </source>
</evidence>
<keyword evidence="21" id="KW-1185">Reference proteome</keyword>
<keyword evidence="15 19" id="KW-0472">Membrane</keyword>
<comment type="similarity">
    <text evidence="5 18">Belongs to the CDS family.</text>
</comment>
<feature type="transmembrane region" description="Helical" evidence="19">
    <location>
        <begin position="185"/>
        <end position="206"/>
    </location>
</feature>
<feature type="transmembrane region" description="Helical" evidence="19">
    <location>
        <begin position="252"/>
        <end position="272"/>
    </location>
</feature>
<keyword evidence="10 18" id="KW-0808">Transferase</keyword>
<comment type="catalytic activity">
    <reaction evidence="1 18">
        <text>a 1,2-diacyl-sn-glycero-3-phosphate + CTP + H(+) = a CDP-1,2-diacyl-sn-glycerol + diphosphate</text>
        <dbReference type="Rhea" id="RHEA:16229"/>
        <dbReference type="ChEBI" id="CHEBI:15378"/>
        <dbReference type="ChEBI" id="CHEBI:33019"/>
        <dbReference type="ChEBI" id="CHEBI:37563"/>
        <dbReference type="ChEBI" id="CHEBI:58332"/>
        <dbReference type="ChEBI" id="CHEBI:58608"/>
        <dbReference type="EC" id="2.7.7.41"/>
    </reaction>
</comment>
<evidence type="ECO:0000256" key="12">
    <source>
        <dbReference type="ARBA" id="ARBA00022695"/>
    </source>
</evidence>
<feature type="transmembrane region" description="Helical" evidence="19">
    <location>
        <begin position="58"/>
        <end position="76"/>
    </location>
</feature>
<evidence type="ECO:0000256" key="15">
    <source>
        <dbReference type="ARBA" id="ARBA00023136"/>
    </source>
</evidence>
<evidence type="ECO:0000313" key="21">
    <source>
        <dbReference type="Proteomes" id="UP001145087"/>
    </source>
</evidence>
<evidence type="ECO:0000256" key="5">
    <source>
        <dbReference type="ARBA" id="ARBA00010185"/>
    </source>
</evidence>
<dbReference type="Pfam" id="PF01148">
    <property type="entry name" value="CTP_transf_1"/>
    <property type="match status" value="1"/>
</dbReference>
<accession>A0A9X3J4G2</accession>
<dbReference type="InterPro" id="IPR000374">
    <property type="entry name" value="PC_trans"/>
</dbReference>
<feature type="transmembrane region" description="Helical" evidence="19">
    <location>
        <begin position="212"/>
        <end position="231"/>
    </location>
</feature>
<comment type="subcellular location">
    <subcellularLocation>
        <location evidence="2">Cell membrane</location>
        <topology evidence="2">Multi-pass membrane protein</topology>
    </subcellularLocation>
</comment>
<comment type="pathway">
    <text evidence="3 18">Phospholipid metabolism; CDP-diacylglycerol biosynthesis; CDP-diacylglycerol from sn-glycerol 3-phosphate: step 3/3.</text>
</comment>
<keyword evidence="11 18" id="KW-0812">Transmembrane</keyword>
<evidence type="ECO:0000256" key="8">
    <source>
        <dbReference type="ARBA" id="ARBA00022475"/>
    </source>
</evidence>
<evidence type="ECO:0000256" key="18">
    <source>
        <dbReference type="RuleBase" id="RU003938"/>
    </source>
</evidence>
<dbReference type="PANTHER" id="PTHR46382">
    <property type="entry name" value="PHOSPHATIDATE CYTIDYLYLTRANSFERASE"/>
    <property type="match status" value="1"/>
</dbReference>
<keyword evidence="17" id="KW-1208">Phospholipid metabolism</keyword>
<keyword evidence="9" id="KW-0444">Lipid biosynthesis</keyword>
<dbReference type="RefSeq" id="WP_343332692.1">
    <property type="nucleotide sequence ID" value="NZ_JAPOHD010000015.1"/>
</dbReference>
<evidence type="ECO:0000256" key="11">
    <source>
        <dbReference type="ARBA" id="ARBA00022692"/>
    </source>
</evidence>
<feature type="transmembrane region" description="Helical" evidence="19">
    <location>
        <begin position="12"/>
        <end position="38"/>
    </location>
</feature>
<evidence type="ECO:0000256" key="9">
    <source>
        <dbReference type="ARBA" id="ARBA00022516"/>
    </source>
</evidence>
<evidence type="ECO:0000313" key="20">
    <source>
        <dbReference type="EMBL" id="MCY1720359.1"/>
    </source>
</evidence>
<gene>
    <name evidence="20" type="ORF">OU798_08400</name>
</gene>
<evidence type="ECO:0000256" key="10">
    <source>
        <dbReference type="ARBA" id="ARBA00022679"/>
    </source>
</evidence>
<evidence type="ECO:0000256" key="16">
    <source>
        <dbReference type="ARBA" id="ARBA00023209"/>
    </source>
</evidence>
<evidence type="ECO:0000256" key="6">
    <source>
        <dbReference type="ARBA" id="ARBA00012487"/>
    </source>
</evidence>
<dbReference type="EC" id="2.7.7.41" evidence="6 18"/>
<reference evidence="20" key="1">
    <citation type="submission" date="2022-11" db="EMBL/GenBank/DDBJ databases">
        <title>Marilongibacter aestuarii gen. nov., sp. nov., isolated from tidal flat sediment.</title>
        <authorList>
            <person name="Jiayan W."/>
        </authorList>
    </citation>
    <scope>NUCLEOTIDE SEQUENCE</scope>
    <source>
        <strain evidence="20">Z1-6</strain>
    </source>
</reference>
<dbReference type="Proteomes" id="UP001145087">
    <property type="component" value="Unassembled WGS sequence"/>
</dbReference>
<dbReference type="GO" id="GO:0016024">
    <property type="term" value="P:CDP-diacylglycerol biosynthetic process"/>
    <property type="evidence" value="ECO:0007669"/>
    <property type="project" value="TreeGrafter"/>
</dbReference>
<evidence type="ECO:0000256" key="3">
    <source>
        <dbReference type="ARBA" id="ARBA00005119"/>
    </source>
</evidence>
<dbReference type="PROSITE" id="PS01315">
    <property type="entry name" value="CDS"/>
    <property type="match status" value="1"/>
</dbReference>
<evidence type="ECO:0000256" key="17">
    <source>
        <dbReference type="ARBA" id="ARBA00023264"/>
    </source>
</evidence>
<feature type="transmembrane region" description="Helical" evidence="19">
    <location>
        <begin position="82"/>
        <end position="100"/>
    </location>
</feature>
<dbReference type="AlphaFoldDB" id="A0A9X3J4G2"/>
<feature type="transmembrane region" description="Helical" evidence="19">
    <location>
        <begin position="112"/>
        <end position="131"/>
    </location>
</feature>
<evidence type="ECO:0000256" key="13">
    <source>
        <dbReference type="ARBA" id="ARBA00022989"/>
    </source>
</evidence>
<keyword evidence="13 19" id="KW-1133">Transmembrane helix</keyword>
<evidence type="ECO:0000256" key="4">
    <source>
        <dbReference type="ARBA" id="ARBA00005189"/>
    </source>
</evidence>
<dbReference type="PANTHER" id="PTHR46382:SF1">
    <property type="entry name" value="PHOSPHATIDATE CYTIDYLYLTRANSFERASE"/>
    <property type="match status" value="1"/>
</dbReference>
<sequence>MSNLVKRTIFGAVYVLIMLGGTLIHPYAFALIFAAILFFTQFEFYNVIEQAGHKPSKWLGTISGVLFFLISFLVSIGIFHRTFSLTFIPIIVFIFIFEIISSREHTLENSGLSVLGFIYIAGPFSFMNFLIHTSVNDQTNSFYPWILAGIFLILWVNDSFAYLIGSACGKHKMCEKISPKKSWEGLIGGAVFATIMGIINAVLFQAISMTSWIVIALLTVIFGTFGDLFQSKLKREIGVKDSGKILPGHGGFLDRLDSLLFAIPIIFMWLMISGNF</sequence>
<dbReference type="GO" id="GO:0005886">
    <property type="term" value="C:plasma membrane"/>
    <property type="evidence" value="ECO:0007669"/>
    <property type="project" value="UniProtKB-SubCell"/>
</dbReference>